<evidence type="ECO:0000256" key="6">
    <source>
        <dbReference type="ARBA" id="ARBA00022490"/>
    </source>
</evidence>
<dbReference type="GO" id="GO:0042729">
    <property type="term" value="C:DASH complex"/>
    <property type="evidence" value="ECO:0007669"/>
    <property type="project" value="InterPro"/>
</dbReference>
<gene>
    <name evidence="19" type="primary">MPUL0A04460</name>
    <name evidence="19" type="ORF">METSCH_A04460</name>
</gene>
<keyword evidence="11" id="KW-0995">Kinetochore</keyword>
<feature type="compositionally biased region" description="Basic and acidic residues" evidence="18">
    <location>
        <begin position="96"/>
        <end position="110"/>
    </location>
</feature>
<sequence>MPQECLQTDFTLQLDLSPLEREVLALYQTLAVKLYKLSDEIQKIHQKSPEKTLKDFVAGQALALLRNMHGLERKFGLVYTLFRTAVYSLQLQNEEVKEQSDTGHENRWADSESADDLETHVRQLLSEDEATSVLSNDPN</sequence>
<evidence type="ECO:0000256" key="1">
    <source>
        <dbReference type="ARBA" id="ARBA00004123"/>
    </source>
</evidence>
<evidence type="ECO:0000256" key="9">
    <source>
        <dbReference type="ARBA" id="ARBA00022776"/>
    </source>
</evidence>
<evidence type="ECO:0000256" key="16">
    <source>
        <dbReference type="ARBA" id="ARBA00044179"/>
    </source>
</evidence>
<dbReference type="PANTHER" id="PTHR28017">
    <property type="entry name" value="DASH COMPLEX SUBUNIT DAD3"/>
    <property type="match status" value="1"/>
</dbReference>
<evidence type="ECO:0000256" key="5">
    <source>
        <dbReference type="ARBA" id="ARBA00022454"/>
    </source>
</evidence>
<feature type="region of interest" description="Disordered" evidence="18">
    <location>
        <begin position="96"/>
        <end position="116"/>
    </location>
</feature>
<evidence type="ECO:0000256" key="8">
    <source>
        <dbReference type="ARBA" id="ARBA00022701"/>
    </source>
</evidence>
<dbReference type="EMBL" id="CP034456">
    <property type="protein sequence ID" value="QBM85818.1"/>
    <property type="molecule type" value="Genomic_DNA"/>
</dbReference>
<evidence type="ECO:0000256" key="10">
    <source>
        <dbReference type="ARBA" id="ARBA00022829"/>
    </source>
</evidence>
<evidence type="ECO:0000256" key="7">
    <source>
        <dbReference type="ARBA" id="ARBA00022618"/>
    </source>
</evidence>
<dbReference type="AlphaFoldDB" id="A0A4P6XIY7"/>
<evidence type="ECO:0000256" key="13">
    <source>
        <dbReference type="ARBA" id="ARBA00023242"/>
    </source>
</evidence>
<dbReference type="GO" id="GO:0051301">
    <property type="term" value="P:cell division"/>
    <property type="evidence" value="ECO:0007669"/>
    <property type="project" value="UniProtKB-KW"/>
</dbReference>
<evidence type="ECO:0000256" key="14">
    <source>
        <dbReference type="ARBA" id="ARBA00023306"/>
    </source>
</evidence>
<dbReference type="Pfam" id="PF08656">
    <property type="entry name" value="DASH_Dad3"/>
    <property type="match status" value="1"/>
</dbReference>
<evidence type="ECO:0000256" key="2">
    <source>
        <dbReference type="ARBA" id="ARBA00004186"/>
    </source>
</evidence>
<dbReference type="InterPro" id="IPR013965">
    <property type="entry name" value="DASH_Dad3"/>
</dbReference>
<protein>
    <recommendedName>
        <fullName evidence="16">DASH complex subunit DAD3</fullName>
    </recommendedName>
    <alternativeName>
        <fullName evidence="17">Outer kinetochore protein DAD3</fullName>
    </alternativeName>
</protein>
<dbReference type="GO" id="GO:0051010">
    <property type="term" value="F:microtubule plus-end binding"/>
    <property type="evidence" value="ECO:0007669"/>
    <property type="project" value="TreeGrafter"/>
</dbReference>
<dbReference type="PANTHER" id="PTHR28017:SF1">
    <property type="entry name" value="DASH COMPLEX SUBUNIT DAD3"/>
    <property type="match status" value="1"/>
</dbReference>
<evidence type="ECO:0000313" key="19">
    <source>
        <dbReference type="EMBL" id="QBM85818.1"/>
    </source>
</evidence>
<keyword evidence="15" id="KW-0137">Centromere</keyword>
<keyword evidence="6" id="KW-0963">Cytoplasm</keyword>
<keyword evidence="5" id="KW-0158">Chromosome</keyword>
<comment type="similarity">
    <text evidence="4">Belongs to the DASH complex DAD3 family.</text>
</comment>
<keyword evidence="8" id="KW-0493">Microtubule</keyword>
<keyword evidence="13" id="KW-0539">Nucleus</keyword>
<evidence type="ECO:0000256" key="17">
    <source>
        <dbReference type="ARBA" id="ARBA00044305"/>
    </source>
</evidence>
<evidence type="ECO:0000256" key="12">
    <source>
        <dbReference type="ARBA" id="ARBA00023212"/>
    </source>
</evidence>
<keyword evidence="10" id="KW-0159">Chromosome partition</keyword>
<proteinExistence type="inferred from homology"/>
<evidence type="ECO:0000256" key="18">
    <source>
        <dbReference type="SAM" id="MobiDB-lite"/>
    </source>
</evidence>
<keyword evidence="20" id="KW-1185">Reference proteome</keyword>
<evidence type="ECO:0000256" key="3">
    <source>
        <dbReference type="ARBA" id="ARBA00004629"/>
    </source>
</evidence>
<dbReference type="STRING" id="2163413.A0A4P6XIY7"/>
<evidence type="ECO:0000256" key="11">
    <source>
        <dbReference type="ARBA" id="ARBA00022838"/>
    </source>
</evidence>
<dbReference type="GO" id="GO:0005874">
    <property type="term" value="C:microtubule"/>
    <property type="evidence" value="ECO:0007669"/>
    <property type="project" value="UniProtKB-KW"/>
</dbReference>
<keyword evidence="9" id="KW-0498">Mitosis</keyword>
<reference evidence="20" key="1">
    <citation type="submission" date="2019-03" db="EMBL/GenBank/DDBJ databases">
        <title>Snf2 controls pulcherriminic acid biosynthesis and connects pigmentation and antifungal activity of the yeast Metschnikowia pulcherrima.</title>
        <authorList>
            <person name="Gore-Lloyd D."/>
            <person name="Sumann I."/>
            <person name="Brachmann A.O."/>
            <person name="Schneeberger K."/>
            <person name="Ortiz-Merino R.A."/>
            <person name="Moreno-Beltran M."/>
            <person name="Schlaefli M."/>
            <person name="Kirner P."/>
            <person name="Santos Kron A."/>
            <person name="Wolfe K.H."/>
            <person name="Piel J."/>
            <person name="Ahrens C.H."/>
            <person name="Henk D."/>
            <person name="Freimoser F.M."/>
        </authorList>
    </citation>
    <scope>NUCLEOTIDE SEQUENCE [LARGE SCALE GENOMIC DNA]</scope>
    <source>
        <strain evidence="20">APC 1.2</strain>
    </source>
</reference>
<accession>A0A4P6XIY7</accession>
<evidence type="ECO:0000256" key="4">
    <source>
        <dbReference type="ARBA" id="ARBA00006277"/>
    </source>
</evidence>
<keyword evidence="7" id="KW-0132">Cell division</keyword>
<evidence type="ECO:0000313" key="20">
    <source>
        <dbReference type="Proteomes" id="UP000292447"/>
    </source>
</evidence>
<organism evidence="19 20">
    <name type="scientific">Metschnikowia aff. pulcherrima</name>
    <dbReference type="NCBI Taxonomy" id="2163413"/>
    <lineage>
        <taxon>Eukaryota</taxon>
        <taxon>Fungi</taxon>
        <taxon>Dikarya</taxon>
        <taxon>Ascomycota</taxon>
        <taxon>Saccharomycotina</taxon>
        <taxon>Pichiomycetes</taxon>
        <taxon>Metschnikowiaceae</taxon>
        <taxon>Metschnikowia</taxon>
    </lineage>
</organism>
<comment type="subcellular location">
    <subcellularLocation>
        <location evidence="3">Chromosome</location>
        <location evidence="3">Centromere</location>
        <location evidence="3">Kinetochore</location>
    </subcellularLocation>
    <subcellularLocation>
        <location evidence="2">Cytoplasm</location>
        <location evidence="2">Cytoskeleton</location>
        <location evidence="2">Spindle</location>
    </subcellularLocation>
    <subcellularLocation>
        <location evidence="1">Nucleus</location>
    </subcellularLocation>
</comment>
<name>A0A4P6XIY7_9ASCO</name>
<dbReference type="GO" id="GO:0072686">
    <property type="term" value="C:mitotic spindle"/>
    <property type="evidence" value="ECO:0007669"/>
    <property type="project" value="InterPro"/>
</dbReference>
<keyword evidence="12" id="KW-0206">Cytoskeleton</keyword>
<evidence type="ECO:0000256" key="15">
    <source>
        <dbReference type="ARBA" id="ARBA00023328"/>
    </source>
</evidence>
<keyword evidence="14" id="KW-0131">Cell cycle</keyword>
<dbReference type="GO" id="GO:0008608">
    <property type="term" value="P:attachment of spindle microtubules to kinetochore"/>
    <property type="evidence" value="ECO:0007669"/>
    <property type="project" value="InterPro"/>
</dbReference>
<dbReference type="Proteomes" id="UP000292447">
    <property type="component" value="Chromosome I"/>
</dbReference>